<proteinExistence type="predicted"/>
<feature type="domain" description="Ribonuclease H1 N-terminal" evidence="2">
    <location>
        <begin position="161"/>
        <end position="204"/>
    </location>
</feature>
<comment type="caution">
    <text evidence="5">The sequence shown here is derived from an EMBL/GenBank/DDBJ whole genome shotgun (WGS) entry which is preliminary data.</text>
</comment>
<gene>
    <name evidence="5" type="ORF">D9757_005696</name>
    <name evidence="4" type="ORF">D9757_005698</name>
    <name evidence="3" type="ORF">D9757_015277</name>
</gene>
<dbReference type="AlphaFoldDB" id="A0A8H5MCD3"/>
<keyword evidence="6" id="KW-1185">Reference proteome</keyword>
<dbReference type="InterPro" id="IPR037056">
    <property type="entry name" value="RNase_H1_N_sf"/>
</dbReference>
<reference evidence="5 6" key="1">
    <citation type="journal article" date="2020" name="ISME J.">
        <title>Uncovering the hidden diversity of litter-decomposition mechanisms in mushroom-forming fungi.</title>
        <authorList>
            <person name="Floudas D."/>
            <person name="Bentzer J."/>
            <person name="Ahren D."/>
            <person name="Johansson T."/>
            <person name="Persson P."/>
            <person name="Tunlid A."/>
        </authorList>
    </citation>
    <scope>NUCLEOTIDE SEQUENCE [LARGE SCALE GENOMIC DNA]</scope>
    <source>
        <strain evidence="5 6">CBS 406.79</strain>
    </source>
</reference>
<sequence>MAQRFETCIQWSDAEGTETHVVVIRAGNTVTTTTTTTTVTTPPTPSFIPAAPRIRPTDLPPSSPVQNRDSRVGDSRQSSQTTSSYSGPIAVGSAAAPSVAPSVVSSRSSVVPVSILSSTPSVASIRSASPRLPSSQSPPQQSRPGIPHPTEIIRPQPTGAKFYVVFSGTQVGIFGDWLTQAQKFTQGISNAHHRSFRRWDHALAAYTNAYNGNGPTLEKIPEA</sequence>
<protein>
    <recommendedName>
        <fullName evidence="2">Ribonuclease H1 N-terminal domain-containing protein</fullName>
    </recommendedName>
</protein>
<dbReference type="Proteomes" id="UP000518752">
    <property type="component" value="Unassembled WGS sequence"/>
</dbReference>
<dbReference type="SUPFAM" id="SSF55658">
    <property type="entry name" value="L9 N-domain-like"/>
    <property type="match status" value="1"/>
</dbReference>
<dbReference type="EMBL" id="JAACJN010000178">
    <property type="protein sequence ID" value="KAF5364883.1"/>
    <property type="molecule type" value="Genomic_DNA"/>
</dbReference>
<dbReference type="InterPro" id="IPR009027">
    <property type="entry name" value="Ribosomal_bL9/RNase_H1_N"/>
</dbReference>
<name>A0A8H5MCD3_9AGAR</name>
<feature type="region of interest" description="Disordered" evidence="1">
    <location>
        <begin position="122"/>
        <end position="154"/>
    </location>
</feature>
<evidence type="ECO:0000313" key="3">
    <source>
        <dbReference type="EMBL" id="KAF5364883.1"/>
    </source>
</evidence>
<dbReference type="Gene3D" id="3.40.970.10">
    <property type="entry name" value="Ribonuclease H1, N-terminal domain"/>
    <property type="match status" value="1"/>
</dbReference>
<evidence type="ECO:0000256" key="1">
    <source>
        <dbReference type="SAM" id="MobiDB-lite"/>
    </source>
</evidence>
<evidence type="ECO:0000259" key="2">
    <source>
        <dbReference type="Pfam" id="PF01693"/>
    </source>
</evidence>
<dbReference type="EMBL" id="JAACJN010000026">
    <property type="protein sequence ID" value="KAF5388803.1"/>
    <property type="molecule type" value="Genomic_DNA"/>
</dbReference>
<feature type="compositionally biased region" description="Low complexity" evidence="1">
    <location>
        <begin position="122"/>
        <end position="144"/>
    </location>
</feature>
<dbReference type="InterPro" id="IPR011320">
    <property type="entry name" value="RNase_H1_N"/>
</dbReference>
<evidence type="ECO:0000313" key="5">
    <source>
        <dbReference type="EMBL" id="KAF5388807.1"/>
    </source>
</evidence>
<feature type="compositionally biased region" description="Low complexity" evidence="1">
    <location>
        <begin position="75"/>
        <end position="89"/>
    </location>
</feature>
<evidence type="ECO:0000313" key="4">
    <source>
        <dbReference type="EMBL" id="KAF5388803.1"/>
    </source>
</evidence>
<dbReference type="EMBL" id="JAACJN010000026">
    <property type="protein sequence ID" value="KAF5388807.1"/>
    <property type="molecule type" value="Genomic_DNA"/>
</dbReference>
<evidence type="ECO:0000313" key="6">
    <source>
        <dbReference type="Proteomes" id="UP000518752"/>
    </source>
</evidence>
<dbReference type="Pfam" id="PF01693">
    <property type="entry name" value="Cauli_VI"/>
    <property type="match status" value="1"/>
</dbReference>
<accession>A0A8H5MCD3</accession>
<feature type="region of interest" description="Disordered" evidence="1">
    <location>
        <begin position="33"/>
        <end position="89"/>
    </location>
</feature>
<organism evidence="5 6">
    <name type="scientific">Collybiopsis confluens</name>
    <dbReference type="NCBI Taxonomy" id="2823264"/>
    <lineage>
        <taxon>Eukaryota</taxon>
        <taxon>Fungi</taxon>
        <taxon>Dikarya</taxon>
        <taxon>Basidiomycota</taxon>
        <taxon>Agaricomycotina</taxon>
        <taxon>Agaricomycetes</taxon>
        <taxon>Agaricomycetidae</taxon>
        <taxon>Agaricales</taxon>
        <taxon>Marasmiineae</taxon>
        <taxon>Omphalotaceae</taxon>
        <taxon>Collybiopsis</taxon>
    </lineage>
</organism>
<dbReference type="OrthoDB" id="2675575at2759"/>